<comment type="caution">
    <text evidence="2">The sequence shown here is derived from an EMBL/GenBank/DDBJ whole genome shotgun (WGS) entry which is preliminary data.</text>
</comment>
<evidence type="ECO:0008006" key="4">
    <source>
        <dbReference type="Google" id="ProtNLM"/>
    </source>
</evidence>
<dbReference type="Proteomes" id="UP000761380">
    <property type="component" value="Unassembled WGS sequence"/>
</dbReference>
<dbReference type="Gene3D" id="3.20.20.80">
    <property type="entry name" value="Glycosidases"/>
    <property type="match status" value="1"/>
</dbReference>
<feature type="signal peptide" evidence="1">
    <location>
        <begin position="1"/>
        <end position="23"/>
    </location>
</feature>
<evidence type="ECO:0000313" key="2">
    <source>
        <dbReference type="EMBL" id="MBE6092321.1"/>
    </source>
</evidence>
<protein>
    <recommendedName>
        <fullName evidence="4">Glycosyl hydrolases family 18</fullName>
    </recommendedName>
</protein>
<dbReference type="PROSITE" id="PS51257">
    <property type="entry name" value="PROKAR_LIPOPROTEIN"/>
    <property type="match status" value="1"/>
</dbReference>
<keyword evidence="1" id="KW-0732">Signal</keyword>
<organism evidence="2 3">
    <name type="scientific">Selenomonas ruminantium</name>
    <dbReference type="NCBI Taxonomy" id="971"/>
    <lineage>
        <taxon>Bacteria</taxon>
        <taxon>Bacillati</taxon>
        <taxon>Bacillota</taxon>
        <taxon>Negativicutes</taxon>
        <taxon>Selenomonadales</taxon>
        <taxon>Selenomonadaceae</taxon>
        <taxon>Selenomonas</taxon>
    </lineage>
</organism>
<dbReference type="InterPro" id="IPR029070">
    <property type="entry name" value="Chitinase_insertion_sf"/>
</dbReference>
<accession>A0A927WI68</accession>
<feature type="chain" id="PRO_5038126420" description="Glycosyl hydrolases family 18" evidence="1">
    <location>
        <begin position="24"/>
        <end position="345"/>
    </location>
</feature>
<sequence length="345" mass="38974">MKRYLSLVAWGLSVFFLTGCAQGAVLQSGSHAPVELSSWVASWDTDKGLAEYRQFKNHLSSIGCFMAYYDSEDKLFIPAETKEIADFARKEGHKQRYLTITNDWQDKKGRQNPKDRDLLKRLFINDERKEECVQEMLAAAKELECTGIELDYEAFFKDKELLQDYLSFTYKLSRACIKENLDLRIVLEPGMPMDAGFCKGPEYVVMFYNLHGKHSGPGAKADAAFIQKTIGKMAAIPGRKSAAFATGGCLWEDYGLLGLKKGPVRFVDEDEAAALVQKHSLTPERDAESAALHCQYEENGHHYELWYADSETINAWIKLAADNGIERISLWRLGGNTDIKAVKNR</sequence>
<evidence type="ECO:0000256" key="1">
    <source>
        <dbReference type="SAM" id="SignalP"/>
    </source>
</evidence>
<reference evidence="2" key="1">
    <citation type="submission" date="2019-04" db="EMBL/GenBank/DDBJ databases">
        <title>Evolution of Biomass-Degrading Anaerobic Consortia Revealed by Metagenomics.</title>
        <authorList>
            <person name="Peng X."/>
        </authorList>
    </citation>
    <scope>NUCLEOTIDE SEQUENCE</scope>
    <source>
        <strain evidence="2">SIG240</strain>
    </source>
</reference>
<name>A0A927WI68_SELRU</name>
<gene>
    <name evidence="2" type="ORF">E7201_03965</name>
</gene>
<dbReference type="EMBL" id="SVBY01000019">
    <property type="protein sequence ID" value="MBE6092321.1"/>
    <property type="molecule type" value="Genomic_DNA"/>
</dbReference>
<dbReference type="InterPro" id="IPR017853">
    <property type="entry name" value="GH"/>
</dbReference>
<dbReference type="AlphaFoldDB" id="A0A927WI68"/>
<dbReference type="SUPFAM" id="SSF51445">
    <property type="entry name" value="(Trans)glycosidases"/>
    <property type="match status" value="1"/>
</dbReference>
<evidence type="ECO:0000313" key="3">
    <source>
        <dbReference type="Proteomes" id="UP000761380"/>
    </source>
</evidence>
<dbReference type="Gene3D" id="3.10.50.10">
    <property type="match status" value="1"/>
</dbReference>
<proteinExistence type="predicted"/>